<dbReference type="SUPFAM" id="SSF53474">
    <property type="entry name" value="alpha/beta-Hydrolases"/>
    <property type="match status" value="1"/>
</dbReference>
<organism evidence="2">
    <name type="scientific">freshwater metagenome</name>
    <dbReference type="NCBI Taxonomy" id="449393"/>
    <lineage>
        <taxon>unclassified sequences</taxon>
        <taxon>metagenomes</taxon>
        <taxon>ecological metagenomes</taxon>
    </lineage>
</organism>
<evidence type="ECO:0000313" key="3">
    <source>
        <dbReference type="EMBL" id="CAB4884572.1"/>
    </source>
</evidence>
<dbReference type="InterPro" id="IPR051044">
    <property type="entry name" value="MAG_DAG_Lipase"/>
</dbReference>
<protein>
    <submittedName>
        <fullName evidence="2">Unannotated protein</fullName>
    </submittedName>
</protein>
<dbReference type="EMBL" id="CAFBLR010000214">
    <property type="protein sequence ID" value="CAB4884572.1"/>
    <property type="molecule type" value="Genomic_DNA"/>
</dbReference>
<sequence length="253" mass="26802">MSHPILPGADPWSHAAEQGAPGALCIHGFTGNPGSMRGVAEAFAAAGFHVELPRLPGHGTHVEDMVPTTWADWTAAVEDAYQRLASRSSGVVVAGLSMGGALTLWVGSMHPEVLGLVCINPATQPQPPEIIEMLEDFLEQGMSVIPGIGSDIADPDVRETAYEGTPINPLLSLIAGLEDLAPRYSSMTMPLLLLNSPQDHVVDPSQADFLAAGFAGPVERVALERSYHVATMDYDKDLVFERSVAFGLQVAGR</sequence>
<reference evidence="2" key="1">
    <citation type="submission" date="2020-05" db="EMBL/GenBank/DDBJ databases">
        <authorList>
            <person name="Chiriac C."/>
            <person name="Salcher M."/>
            <person name="Ghai R."/>
            <person name="Kavagutti S V."/>
        </authorList>
    </citation>
    <scope>NUCLEOTIDE SEQUENCE</scope>
</reference>
<dbReference type="InterPro" id="IPR022742">
    <property type="entry name" value="Hydrolase_4"/>
</dbReference>
<dbReference type="Gene3D" id="3.40.50.1820">
    <property type="entry name" value="alpha/beta hydrolase"/>
    <property type="match status" value="1"/>
</dbReference>
<dbReference type="AlphaFoldDB" id="A0A6J6RFR7"/>
<dbReference type="InterPro" id="IPR029058">
    <property type="entry name" value="AB_hydrolase_fold"/>
</dbReference>
<dbReference type="Pfam" id="PF12146">
    <property type="entry name" value="Hydrolase_4"/>
    <property type="match status" value="1"/>
</dbReference>
<dbReference type="PANTHER" id="PTHR11614">
    <property type="entry name" value="PHOSPHOLIPASE-RELATED"/>
    <property type="match status" value="1"/>
</dbReference>
<dbReference type="EMBL" id="CAEZXX010000114">
    <property type="protein sequence ID" value="CAB4718114.1"/>
    <property type="molecule type" value="Genomic_DNA"/>
</dbReference>
<evidence type="ECO:0000259" key="1">
    <source>
        <dbReference type="Pfam" id="PF12146"/>
    </source>
</evidence>
<dbReference type="InterPro" id="IPR012354">
    <property type="entry name" value="Esterase_lipase"/>
</dbReference>
<gene>
    <name evidence="2" type="ORF">UFOPK2602_01543</name>
    <name evidence="3" type="ORF">UFOPK3417_01739</name>
    <name evidence="4" type="ORF">UFOPK4306_00582</name>
</gene>
<evidence type="ECO:0000313" key="4">
    <source>
        <dbReference type="EMBL" id="CAB5056602.1"/>
    </source>
</evidence>
<feature type="domain" description="Serine aminopeptidase S33" evidence="1">
    <location>
        <begin position="25"/>
        <end position="230"/>
    </location>
</feature>
<dbReference type="GO" id="GO:0052689">
    <property type="term" value="F:carboxylic ester hydrolase activity"/>
    <property type="evidence" value="ECO:0007669"/>
    <property type="project" value="InterPro"/>
</dbReference>
<accession>A0A6J6RFR7</accession>
<dbReference type="PIRSF" id="PIRSF017388">
    <property type="entry name" value="Esterase_lipase"/>
    <property type="match status" value="1"/>
</dbReference>
<proteinExistence type="predicted"/>
<evidence type="ECO:0000313" key="2">
    <source>
        <dbReference type="EMBL" id="CAB4718114.1"/>
    </source>
</evidence>
<dbReference type="EMBL" id="CAFBQP010000016">
    <property type="protein sequence ID" value="CAB5056602.1"/>
    <property type="molecule type" value="Genomic_DNA"/>
</dbReference>
<name>A0A6J6RFR7_9ZZZZ</name>